<keyword evidence="10" id="KW-0460">Magnesium</keyword>
<proteinExistence type="inferred from homology"/>
<dbReference type="PANTHER" id="PTHR10642">
    <property type="entry name" value="RIBONUCLEASE H1"/>
    <property type="match status" value="1"/>
</dbReference>
<keyword evidence="9" id="KW-0378">Hydrolase</keyword>
<keyword evidence="6" id="KW-0540">Nuclease</keyword>
<gene>
    <name evidence="12" type="ORF">METZ01_LOCUS93993</name>
</gene>
<dbReference type="InterPro" id="IPR036397">
    <property type="entry name" value="RNaseH_sf"/>
</dbReference>
<dbReference type="GO" id="GO:0043137">
    <property type="term" value="P:DNA replication, removal of RNA primer"/>
    <property type="evidence" value="ECO:0007669"/>
    <property type="project" value="TreeGrafter"/>
</dbReference>
<dbReference type="InterPro" id="IPR022892">
    <property type="entry name" value="RNaseHI"/>
</dbReference>
<evidence type="ECO:0000313" key="12">
    <source>
        <dbReference type="EMBL" id="SVA41139.1"/>
    </source>
</evidence>
<dbReference type="SUPFAM" id="SSF53098">
    <property type="entry name" value="Ribonuclease H-like"/>
    <property type="match status" value="1"/>
</dbReference>
<evidence type="ECO:0000256" key="4">
    <source>
        <dbReference type="ARBA" id="ARBA00011245"/>
    </source>
</evidence>
<sequence>MELVAVIRALEYFDKGKKLNLFTDSKYVMDGINSWILKWKSNNWKTSKKESVKNRDLWERLDELKELHTISWRWVKGHEGNYGNEQADYLATSSIK</sequence>
<dbReference type="GO" id="GO:0004523">
    <property type="term" value="F:RNA-DNA hybrid ribonuclease activity"/>
    <property type="evidence" value="ECO:0007669"/>
    <property type="project" value="UniProtKB-EC"/>
</dbReference>
<evidence type="ECO:0000256" key="9">
    <source>
        <dbReference type="ARBA" id="ARBA00022801"/>
    </source>
</evidence>
<dbReference type="Pfam" id="PF00075">
    <property type="entry name" value="RNase_H"/>
    <property type="match status" value="1"/>
</dbReference>
<dbReference type="InterPro" id="IPR012337">
    <property type="entry name" value="RNaseH-like_sf"/>
</dbReference>
<dbReference type="InterPro" id="IPR002156">
    <property type="entry name" value="RNaseH_domain"/>
</dbReference>
<keyword evidence="8" id="KW-0255">Endonuclease</keyword>
<evidence type="ECO:0000256" key="8">
    <source>
        <dbReference type="ARBA" id="ARBA00022759"/>
    </source>
</evidence>
<comment type="catalytic activity">
    <reaction evidence="1">
        <text>Endonucleolytic cleavage to 5'-phosphomonoester.</text>
        <dbReference type="EC" id="3.1.26.4"/>
    </reaction>
</comment>
<dbReference type="GO" id="GO:0003676">
    <property type="term" value="F:nucleic acid binding"/>
    <property type="evidence" value="ECO:0007669"/>
    <property type="project" value="InterPro"/>
</dbReference>
<dbReference type="GO" id="GO:0046872">
    <property type="term" value="F:metal ion binding"/>
    <property type="evidence" value="ECO:0007669"/>
    <property type="project" value="UniProtKB-KW"/>
</dbReference>
<feature type="domain" description="RNase H type-1" evidence="11">
    <location>
        <begin position="1"/>
        <end position="96"/>
    </location>
</feature>
<protein>
    <recommendedName>
        <fullName evidence="5">ribonuclease H</fullName>
        <ecNumber evidence="5">3.1.26.4</ecNumber>
    </recommendedName>
</protein>
<dbReference type="CDD" id="cd09278">
    <property type="entry name" value="RNase_HI_prokaryote_like"/>
    <property type="match status" value="1"/>
</dbReference>
<evidence type="ECO:0000256" key="5">
    <source>
        <dbReference type="ARBA" id="ARBA00012180"/>
    </source>
</evidence>
<dbReference type="EC" id="3.1.26.4" evidence="5"/>
<dbReference type="InterPro" id="IPR050092">
    <property type="entry name" value="RNase_H"/>
</dbReference>
<comment type="subunit">
    <text evidence="4">Monomer.</text>
</comment>
<evidence type="ECO:0000256" key="7">
    <source>
        <dbReference type="ARBA" id="ARBA00022723"/>
    </source>
</evidence>
<accession>A0A381VLD4</accession>
<dbReference type="AlphaFoldDB" id="A0A381VLD4"/>
<evidence type="ECO:0000256" key="6">
    <source>
        <dbReference type="ARBA" id="ARBA00022722"/>
    </source>
</evidence>
<dbReference type="Gene3D" id="3.30.420.10">
    <property type="entry name" value="Ribonuclease H-like superfamily/Ribonuclease H"/>
    <property type="match status" value="1"/>
</dbReference>
<dbReference type="PROSITE" id="PS50879">
    <property type="entry name" value="RNASE_H_1"/>
    <property type="match status" value="1"/>
</dbReference>
<evidence type="ECO:0000256" key="2">
    <source>
        <dbReference type="ARBA" id="ARBA00001946"/>
    </source>
</evidence>
<name>A0A381VLD4_9ZZZZ</name>
<keyword evidence="7" id="KW-0479">Metal-binding</keyword>
<dbReference type="PANTHER" id="PTHR10642:SF26">
    <property type="entry name" value="RIBONUCLEASE H1"/>
    <property type="match status" value="1"/>
</dbReference>
<dbReference type="EMBL" id="UINC01009169">
    <property type="protein sequence ID" value="SVA41139.1"/>
    <property type="molecule type" value="Genomic_DNA"/>
</dbReference>
<organism evidence="12">
    <name type="scientific">marine metagenome</name>
    <dbReference type="NCBI Taxonomy" id="408172"/>
    <lineage>
        <taxon>unclassified sequences</taxon>
        <taxon>metagenomes</taxon>
        <taxon>ecological metagenomes</taxon>
    </lineage>
</organism>
<comment type="cofactor">
    <cofactor evidence="2">
        <name>Mg(2+)</name>
        <dbReference type="ChEBI" id="CHEBI:18420"/>
    </cofactor>
</comment>
<evidence type="ECO:0000256" key="10">
    <source>
        <dbReference type="ARBA" id="ARBA00022842"/>
    </source>
</evidence>
<comment type="similarity">
    <text evidence="3">Belongs to the RNase H family.</text>
</comment>
<evidence type="ECO:0000259" key="11">
    <source>
        <dbReference type="PROSITE" id="PS50879"/>
    </source>
</evidence>
<reference evidence="12" key="1">
    <citation type="submission" date="2018-05" db="EMBL/GenBank/DDBJ databases">
        <authorList>
            <person name="Lanie J.A."/>
            <person name="Ng W.-L."/>
            <person name="Kazmierczak K.M."/>
            <person name="Andrzejewski T.M."/>
            <person name="Davidsen T.M."/>
            <person name="Wayne K.J."/>
            <person name="Tettelin H."/>
            <person name="Glass J.I."/>
            <person name="Rusch D."/>
            <person name="Podicherti R."/>
            <person name="Tsui H.-C.T."/>
            <person name="Winkler M.E."/>
        </authorList>
    </citation>
    <scope>NUCLEOTIDE SEQUENCE</scope>
</reference>
<evidence type="ECO:0000256" key="3">
    <source>
        <dbReference type="ARBA" id="ARBA00005300"/>
    </source>
</evidence>
<evidence type="ECO:0000256" key="1">
    <source>
        <dbReference type="ARBA" id="ARBA00000077"/>
    </source>
</evidence>